<evidence type="ECO:0000256" key="5">
    <source>
        <dbReference type="ARBA" id="ARBA00022475"/>
    </source>
</evidence>
<dbReference type="OrthoDB" id="2968361at2"/>
<keyword evidence="8" id="KW-0653">Protein transport</keyword>
<keyword evidence="7" id="KW-1005">Bacterial flagellum biogenesis</keyword>
<dbReference type="GO" id="GO:0006935">
    <property type="term" value="P:chemotaxis"/>
    <property type="evidence" value="ECO:0007669"/>
    <property type="project" value="UniProtKB-KW"/>
</dbReference>
<evidence type="ECO:0000256" key="6">
    <source>
        <dbReference type="ARBA" id="ARBA00022500"/>
    </source>
</evidence>
<dbReference type="Pfam" id="PF02050">
    <property type="entry name" value="FliJ"/>
    <property type="match status" value="1"/>
</dbReference>
<dbReference type="InterPro" id="IPR053716">
    <property type="entry name" value="Flag_assembly_chemotaxis_eff"/>
</dbReference>
<accession>E6TSW4</accession>
<evidence type="ECO:0000256" key="4">
    <source>
        <dbReference type="ARBA" id="ARBA00022448"/>
    </source>
</evidence>
<reference evidence="12" key="1">
    <citation type="submission" date="2010-12" db="EMBL/GenBank/DDBJ databases">
        <title>Complete sequence of Bacillus cellulosilyticus DSM 2522.</title>
        <authorList>
            <consortium name="US DOE Joint Genome Institute"/>
            <person name="Lucas S."/>
            <person name="Copeland A."/>
            <person name="Lapidus A."/>
            <person name="Cheng J.-F."/>
            <person name="Bruce D."/>
            <person name="Goodwin L."/>
            <person name="Pitluck S."/>
            <person name="Chertkov O."/>
            <person name="Detter J.C."/>
            <person name="Han C."/>
            <person name="Tapia R."/>
            <person name="Land M."/>
            <person name="Hauser L."/>
            <person name="Jeffries C."/>
            <person name="Kyrpides N."/>
            <person name="Ivanova N."/>
            <person name="Mikhailova N."/>
            <person name="Brumm P."/>
            <person name="Mead D."/>
            <person name="Woyke T."/>
        </authorList>
    </citation>
    <scope>NUCLEOTIDE SEQUENCE [LARGE SCALE GENOMIC DNA]</scope>
    <source>
        <strain evidence="12">DSM 2522</strain>
    </source>
</reference>
<evidence type="ECO:0000256" key="10">
    <source>
        <dbReference type="ARBA" id="ARBA00023225"/>
    </source>
</evidence>
<dbReference type="RefSeq" id="WP_013489090.1">
    <property type="nucleotide sequence ID" value="NC_014829.1"/>
</dbReference>
<dbReference type="eggNOG" id="COG2882">
    <property type="taxonomic scope" value="Bacteria"/>
</dbReference>
<evidence type="ECO:0000313" key="13">
    <source>
        <dbReference type="Proteomes" id="UP000001401"/>
    </source>
</evidence>
<keyword evidence="11" id="KW-0175">Coiled coil</keyword>
<dbReference type="GO" id="GO:0005886">
    <property type="term" value="C:plasma membrane"/>
    <property type="evidence" value="ECO:0007669"/>
    <property type="project" value="UniProtKB-SubCell"/>
</dbReference>
<evidence type="ECO:0000256" key="7">
    <source>
        <dbReference type="ARBA" id="ARBA00022795"/>
    </source>
</evidence>
<sequence length="145" mass="17477">MPFQYGLQKVLEVKEHEKTEAELAYRDSMNHFENVATELYHQLKKKEDLLMAYDEKLKSGIPIGNIQHIQDTLQFLQKEINHLQRETQRTRDVMNAKQQKLSLKTVDVKKYEKMKERKFELYKLNEARLDNSFLDELSIQQFMKR</sequence>
<keyword evidence="9" id="KW-0472">Membrane</keyword>
<evidence type="ECO:0000313" key="12">
    <source>
        <dbReference type="EMBL" id="ADU30756.1"/>
    </source>
</evidence>
<dbReference type="GO" id="GO:0009288">
    <property type="term" value="C:bacterial-type flagellum"/>
    <property type="evidence" value="ECO:0007669"/>
    <property type="project" value="InterPro"/>
</dbReference>
<keyword evidence="5" id="KW-1003">Cell membrane</keyword>
<protein>
    <recommendedName>
        <fullName evidence="3">Flagellar FliJ protein</fullName>
    </recommendedName>
</protein>
<evidence type="ECO:0000256" key="9">
    <source>
        <dbReference type="ARBA" id="ARBA00023136"/>
    </source>
</evidence>
<dbReference type="KEGG" id="bco:Bcell_2499"/>
<dbReference type="STRING" id="649639.Bcell_2499"/>
<feature type="coiled-coil region" evidence="11">
    <location>
        <begin position="66"/>
        <end position="93"/>
    </location>
</feature>
<keyword evidence="10" id="KW-1006">Bacterial flagellum protein export</keyword>
<keyword evidence="13" id="KW-1185">Reference proteome</keyword>
<dbReference type="Gene3D" id="1.10.287.1700">
    <property type="match status" value="1"/>
</dbReference>
<gene>
    <name evidence="12" type="ordered locus">Bcell_2499</name>
</gene>
<dbReference type="GO" id="GO:0071973">
    <property type="term" value="P:bacterial-type flagellum-dependent cell motility"/>
    <property type="evidence" value="ECO:0007669"/>
    <property type="project" value="InterPro"/>
</dbReference>
<keyword evidence="6" id="KW-0145">Chemotaxis</keyword>
<dbReference type="GO" id="GO:0015031">
    <property type="term" value="P:protein transport"/>
    <property type="evidence" value="ECO:0007669"/>
    <property type="project" value="UniProtKB-KW"/>
</dbReference>
<keyword evidence="12" id="KW-0966">Cell projection</keyword>
<organism evidence="12 13">
    <name type="scientific">Evansella cellulosilytica (strain ATCC 21833 / DSM 2522 / FERM P-1141 / JCM 9156 / N-4)</name>
    <name type="common">Bacillus cellulosilyticus</name>
    <dbReference type="NCBI Taxonomy" id="649639"/>
    <lineage>
        <taxon>Bacteria</taxon>
        <taxon>Bacillati</taxon>
        <taxon>Bacillota</taxon>
        <taxon>Bacilli</taxon>
        <taxon>Bacillales</taxon>
        <taxon>Bacillaceae</taxon>
        <taxon>Evansella</taxon>
    </lineage>
</organism>
<proteinExistence type="inferred from homology"/>
<keyword evidence="4" id="KW-0813">Transport</keyword>
<evidence type="ECO:0000256" key="1">
    <source>
        <dbReference type="ARBA" id="ARBA00004413"/>
    </source>
</evidence>
<evidence type="ECO:0000256" key="3">
    <source>
        <dbReference type="ARBA" id="ARBA00020392"/>
    </source>
</evidence>
<dbReference type="EMBL" id="CP002394">
    <property type="protein sequence ID" value="ADU30756.1"/>
    <property type="molecule type" value="Genomic_DNA"/>
</dbReference>
<name>E6TSW4_EVAC2</name>
<dbReference type="AlphaFoldDB" id="E6TSW4"/>
<keyword evidence="12" id="KW-0969">Cilium</keyword>
<evidence type="ECO:0000256" key="8">
    <source>
        <dbReference type="ARBA" id="ARBA00022927"/>
    </source>
</evidence>
<keyword evidence="12" id="KW-0282">Flagellum</keyword>
<dbReference type="GO" id="GO:0044781">
    <property type="term" value="P:bacterial-type flagellum organization"/>
    <property type="evidence" value="ECO:0007669"/>
    <property type="project" value="UniProtKB-KW"/>
</dbReference>
<comment type="similarity">
    <text evidence="2">Belongs to the FliJ family.</text>
</comment>
<evidence type="ECO:0000256" key="2">
    <source>
        <dbReference type="ARBA" id="ARBA00010004"/>
    </source>
</evidence>
<evidence type="ECO:0000256" key="11">
    <source>
        <dbReference type="SAM" id="Coils"/>
    </source>
</evidence>
<dbReference type="HOGENOM" id="CLU_145228_0_0_9"/>
<dbReference type="InterPro" id="IPR012823">
    <property type="entry name" value="Flagell_FliJ"/>
</dbReference>
<dbReference type="NCBIfam" id="TIGR02473">
    <property type="entry name" value="flagell_FliJ"/>
    <property type="match status" value="1"/>
</dbReference>
<comment type="subcellular location">
    <subcellularLocation>
        <location evidence="1">Cell membrane</location>
        <topology evidence="1">Peripheral membrane protein</topology>
        <orientation evidence="1">Cytoplasmic side</orientation>
    </subcellularLocation>
</comment>
<dbReference type="Proteomes" id="UP000001401">
    <property type="component" value="Chromosome"/>
</dbReference>